<protein>
    <submittedName>
        <fullName evidence="1">Uncharacterized protein</fullName>
    </submittedName>
</protein>
<proteinExistence type="predicted"/>
<dbReference type="OrthoDB" id="7237669at2"/>
<comment type="caution">
    <text evidence="1">The sequence shown here is derived from an EMBL/GenBank/DDBJ whole genome shotgun (WGS) entry which is preliminary data.</text>
</comment>
<sequence>MRQLIGRGLERTAELWPDIACAYDWVHRAAHILGNEAGEDAIKVQRRFDGLVAAMARHRAKAGSLAGAIEHFGKVTRSYRPGLFHCYAIPDLPRTDNGLEQLFGSQRYHERRATGRKTASPAIVLRGEVRVISAIATRLHPPTARELGRASRTRWADLRRRLAPRHQARILRTRFRRDPKAYLAELEQKACQPALPA</sequence>
<organism evidence="1 2">
    <name type="scientific">Dankookia rubra</name>
    <dbReference type="NCBI Taxonomy" id="1442381"/>
    <lineage>
        <taxon>Bacteria</taxon>
        <taxon>Pseudomonadati</taxon>
        <taxon>Pseudomonadota</taxon>
        <taxon>Alphaproteobacteria</taxon>
        <taxon>Acetobacterales</taxon>
        <taxon>Roseomonadaceae</taxon>
        <taxon>Dankookia</taxon>
    </lineage>
</organism>
<dbReference type="Proteomes" id="UP000295096">
    <property type="component" value="Unassembled WGS sequence"/>
</dbReference>
<reference evidence="1 2" key="1">
    <citation type="journal article" date="2016" name="J. Microbiol.">
        <title>Dankookia rubra gen. nov., sp. nov., an alphaproteobacterium isolated from sediment of a shallow stream.</title>
        <authorList>
            <person name="Kim W.H."/>
            <person name="Kim D.H."/>
            <person name="Kang K."/>
            <person name="Ahn T.Y."/>
        </authorList>
    </citation>
    <scope>NUCLEOTIDE SEQUENCE [LARGE SCALE GENOMIC DNA]</scope>
    <source>
        <strain evidence="1 2">JCM30602</strain>
    </source>
</reference>
<gene>
    <name evidence="1" type="ORF">E2C06_32900</name>
</gene>
<dbReference type="AlphaFoldDB" id="A0A4R5Q673"/>
<evidence type="ECO:0000313" key="1">
    <source>
        <dbReference type="EMBL" id="TDH58372.1"/>
    </source>
</evidence>
<name>A0A4R5Q673_9PROT</name>
<dbReference type="EMBL" id="SMSJ01000126">
    <property type="protein sequence ID" value="TDH58372.1"/>
    <property type="molecule type" value="Genomic_DNA"/>
</dbReference>
<evidence type="ECO:0000313" key="2">
    <source>
        <dbReference type="Proteomes" id="UP000295096"/>
    </source>
</evidence>
<keyword evidence="2" id="KW-1185">Reference proteome</keyword>
<accession>A0A4R5Q673</accession>